<keyword evidence="2" id="KW-1185">Reference proteome</keyword>
<dbReference type="Pfam" id="PF13692">
    <property type="entry name" value="Glyco_trans_1_4"/>
    <property type="match status" value="1"/>
</dbReference>
<dbReference type="PANTHER" id="PTHR12526:SF590">
    <property type="entry name" value="ALPHA-MALTOSE-1-PHOSPHATE SYNTHASE"/>
    <property type="match status" value="1"/>
</dbReference>
<proteinExistence type="predicted"/>
<evidence type="ECO:0000313" key="1">
    <source>
        <dbReference type="EMBL" id="WCR08092.1"/>
    </source>
</evidence>
<dbReference type="SUPFAM" id="SSF53756">
    <property type="entry name" value="UDP-Glycosyltransferase/glycogen phosphorylase"/>
    <property type="match status" value="1"/>
</dbReference>
<evidence type="ECO:0000313" key="2">
    <source>
        <dbReference type="Proteomes" id="UP001219349"/>
    </source>
</evidence>
<organism evidence="1 2">
    <name type="scientific">Paracoccus fistulariae</name>
    <dbReference type="NCBI Taxonomy" id="658446"/>
    <lineage>
        <taxon>Bacteria</taxon>
        <taxon>Pseudomonadati</taxon>
        <taxon>Pseudomonadota</taxon>
        <taxon>Alphaproteobacteria</taxon>
        <taxon>Rhodobacterales</taxon>
        <taxon>Paracoccaceae</taxon>
        <taxon>Paracoccus</taxon>
    </lineage>
</organism>
<dbReference type="CDD" id="cd03801">
    <property type="entry name" value="GT4_PimA-like"/>
    <property type="match status" value="1"/>
</dbReference>
<dbReference type="PANTHER" id="PTHR12526">
    <property type="entry name" value="GLYCOSYLTRANSFERASE"/>
    <property type="match status" value="1"/>
</dbReference>
<dbReference type="Gene3D" id="3.40.50.2000">
    <property type="entry name" value="Glycogen Phosphorylase B"/>
    <property type="match status" value="1"/>
</dbReference>
<reference evidence="1 2" key="1">
    <citation type="submission" date="2021-01" db="EMBL/GenBank/DDBJ databases">
        <title>Biogeographic distribution of Paracoccus.</title>
        <authorList>
            <person name="Hollensteiner J."/>
            <person name="Leineberger J."/>
            <person name="Brinkhoff T."/>
            <person name="Daniel R."/>
        </authorList>
    </citation>
    <scope>NUCLEOTIDE SEQUENCE [LARGE SCALE GENOMIC DNA]</scope>
    <source>
        <strain evidence="1 2">KCTC 22803</strain>
    </source>
</reference>
<dbReference type="RefSeq" id="WP_271882707.1">
    <property type="nucleotide sequence ID" value="NZ_CP067136.1"/>
</dbReference>
<dbReference type="EMBL" id="CP067136">
    <property type="protein sequence ID" value="WCR08092.1"/>
    <property type="molecule type" value="Genomic_DNA"/>
</dbReference>
<protein>
    <submittedName>
        <fullName evidence="1">Glycosyltransferase family 4 protein</fullName>
    </submittedName>
</protein>
<sequence>MKEEVSVVVVHPSIPADGRWIDDFVDPAAPYRFVKVGAEEAVSWHRRGKTTNLAEWRRHFRQARRAMNQRSDVVIANFPPLTLACCFWKAAMFSSTRVIGWSFNFGGGSKGRAARVAGKLFKRASLLITHSRGEIPVYAKAFDLPESRLTFVPCQRGTINVEPSAERFDVIAMGSAGRDYRSFCAAVEGTGLKTLLIAKPDVIQGIDIPANVEVRNGLSMAECLSLSSAARVNVVPIAETQNAAGQVTFLTAMAMGKAIVATDCTGTRDYLTDGQDALLVAPKDVAGLRNAILSLMEDQELCDKLARAGYRRWQENFSDEAAGKALREVLDRVTGNKQGAASAPEMCH</sequence>
<name>A0ABY7SQ17_9RHOB</name>
<accession>A0ABY7SQ17</accession>
<gene>
    <name evidence="1" type="ORF">JHX87_04530</name>
</gene>
<dbReference type="Proteomes" id="UP001219349">
    <property type="component" value="Chromosome"/>
</dbReference>